<dbReference type="AlphaFoldDB" id="A0A3B0TC52"/>
<dbReference type="SUPFAM" id="SSF56784">
    <property type="entry name" value="HAD-like"/>
    <property type="match status" value="1"/>
</dbReference>
<dbReference type="Pfam" id="PF00702">
    <property type="entry name" value="Hydrolase"/>
    <property type="match status" value="1"/>
</dbReference>
<gene>
    <name evidence="1" type="ORF">MNBD_ALPHA09-2000</name>
</gene>
<dbReference type="InterPro" id="IPR023214">
    <property type="entry name" value="HAD_sf"/>
</dbReference>
<dbReference type="InterPro" id="IPR023198">
    <property type="entry name" value="PGP-like_dom2"/>
</dbReference>
<dbReference type="EMBL" id="UOEM01000092">
    <property type="protein sequence ID" value="VAW16015.1"/>
    <property type="molecule type" value="Genomic_DNA"/>
</dbReference>
<dbReference type="InterPro" id="IPR050155">
    <property type="entry name" value="HAD-like_hydrolase_sf"/>
</dbReference>
<dbReference type="Gene3D" id="3.40.50.1000">
    <property type="entry name" value="HAD superfamily/HAD-like"/>
    <property type="match status" value="1"/>
</dbReference>
<evidence type="ECO:0000313" key="1">
    <source>
        <dbReference type="EMBL" id="VAW16015.1"/>
    </source>
</evidence>
<dbReference type="CDD" id="cd01427">
    <property type="entry name" value="HAD_like"/>
    <property type="match status" value="1"/>
</dbReference>
<dbReference type="GO" id="GO:0006281">
    <property type="term" value="P:DNA repair"/>
    <property type="evidence" value="ECO:0007669"/>
    <property type="project" value="TreeGrafter"/>
</dbReference>
<dbReference type="PANTHER" id="PTHR43434:SF1">
    <property type="entry name" value="PHOSPHOGLYCOLATE PHOSPHATASE"/>
    <property type="match status" value="1"/>
</dbReference>
<reference evidence="1" key="1">
    <citation type="submission" date="2018-06" db="EMBL/GenBank/DDBJ databases">
        <authorList>
            <person name="Zhirakovskaya E."/>
        </authorList>
    </citation>
    <scope>NUCLEOTIDE SEQUENCE</scope>
</reference>
<dbReference type="GO" id="GO:0005829">
    <property type="term" value="C:cytosol"/>
    <property type="evidence" value="ECO:0007669"/>
    <property type="project" value="TreeGrafter"/>
</dbReference>
<accession>A0A3B0TC52</accession>
<dbReference type="GO" id="GO:0008967">
    <property type="term" value="F:phosphoglycolate phosphatase activity"/>
    <property type="evidence" value="ECO:0007669"/>
    <property type="project" value="TreeGrafter"/>
</dbReference>
<keyword evidence="1" id="KW-0378">Hydrolase</keyword>
<dbReference type="InterPro" id="IPR006439">
    <property type="entry name" value="HAD-SF_hydro_IA"/>
</dbReference>
<proteinExistence type="predicted"/>
<dbReference type="Gene3D" id="1.10.150.240">
    <property type="entry name" value="Putative phosphatase, domain 2"/>
    <property type="match status" value="1"/>
</dbReference>
<protein>
    <submittedName>
        <fullName evidence="1">Hydrolase, haloacid dehalogenase-like family</fullName>
    </submittedName>
</protein>
<dbReference type="InterPro" id="IPR036412">
    <property type="entry name" value="HAD-like_sf"/>
</dbReference>
<name>A0A3B0TC52_9ZZZZ</name>
<sequence>MPILGILFDKDGTLLDFNATWVPAYRAAVAVVAGGDAALAARLLSAGGQDDAAGTVAAGSLLAAGNSDEISALWSMHAPGHGIDDLARTLDRIFLTQSAASAAPVAGLTGTMTGLAARGLKLGIATSDSYDGAHATLEPFGILEHFSFIAGYDSGFGVKPEPGMVHGFCEATGFAPSEVMVVGDNVHDLQMGHRAGAGLCVGVLSGTSTCDHLTGLADHVVDSIADIEGLLSFH</sequence>
<dbReference type="SFLD" id="SFLDS00003">
    <property type="entry name" value="Haloacid_Dehalogenase"/>
    <property type="match status" value="1"/>
</dbReference>
<dbReference type="NCBIfam" id="TIGR01549">
    <property type="entry name" value="HAD-SF-IA-v1"/>
    <property type="match status" value="1"/>
</dbReference>
<organism evidence="1">
    <name type="scientific">hydrothermal vent metagenome</name>
    <dbReference type="NCBI Taxonomy" id="652676"/>
    <lineage>
        <taxon>unclassified sequences</taxon>
        <taxon>metagenomes</taxon>
        <taxon>ecological metagenomes</taxon>
    </lineage>
</organism>
<dbReference type="PANTHER" id="PTHR43434">
    <property type="entry name" value="PHOSPHOGLYCOLATE PHOSPHATASE"/>
    <property type="match status" value="1"/>
</dbReference>
<dbReference type="PRINTS" id="PR00413">
    <property type="entry name" value="HADHALOGNASE"/>
</dbReference>
<dbReference type="SFLD" id="SFLDG01129">
    <property type="entry name" value="C1.5:_HAD__Beta-PGM__Phosphata"/>
    <property type="match status" value="1"/>
</dbReference>